<evidence type="ECO:0000313" key="1">
    <source>
        <dbReference type="EMBL" id="KAG9061997.1"/>
    </source>
</evidence>
<reference evidence="1" key="1">
    <citation type="submission" date="2021-06" db="EMBL/GenBank/DDBJ databases">
        <title>Genome Sequence of Mortierella hyaline Strain SCG-10, a Cold-Adapted, Nitrate-Reducing Fungus Isolated from Soil in Minnesota, USA.</title>
        <authorList>
            <person name="Aldossari N."/>
        </authorList>
    </citation>
    <scope>NUCLEOTIDE SEQUENCE</scope>
    <source>
        <strain evidence="1">SCG-10</strain>
    </source>
</reference>
<organism evidence="1 2">
    <name type="scientific">Linnemannia hyalina</name>
    <dbReference type="NCBI Taxonomy" id="64524"/>
    <lineage>
        <taxon>Eukaryota</taxon>
        <taxon>Fungi</taxon>
        <taxon>Fungi incertae sedis</taxon>
        <taxon>Mucoromycota</taxon>
        <taxon>Mortierellomycotina</taxon>
        <taxon>Mortierellomycetes</taxon>
        <taxon>Mortierellales</taxon>
        <taxon>Mortierellaceae</taxon>
        <taxon>Linnemannia</taxon>
    </lineage>
</organism>
<sequence length="560" mass="64656">MEKTTVSSHPLEVFDMIAIHLDPKELVACVQVNHDWSRTFARHLWREVRIRPLYECPNSLHTLKKYGHFVQAITCENYEMVELLATHIQACTNLLELKILEGRCPYDNDLSTSSQNAPAALDLEPFITILQHAVHLRSLTLDGALLDEKNPNLGRVFDCIPESLKILELGGWDPINKDRSYHLEDDSQQLVQTDDNDTESDATGLLTPLPHLEKLVFRNYAIDYNKQTLRRLLKRCPNVETIRLEDMSTVYHFRFFSSLLFRHCPKVVHLHLLEWYGSFDGDLAALLDASQAGWRTLGFPRSRSNSGVFGPLSSAALLRNAPTLENVRLDSAYDVSSSTVQKLFSAAPNLKRFDAIARDRSHTCDCQLDARDIVGGSDWVCTSLESLKIRIGGIPRPDILARSNLRPFDDDDELHKGTMEDSRRIQRRVYSQLGRLTKLKQLVLGHDDVECNNECMDRESYTEGEYYDRDYYEVDYFDRDYYEVQNGLQHECLEMTVESGVELLKDLSVLKVLELEARAHGKVSSEYNEREYAWKNEFEAKLDTRYQDHFWTRLGYLPYY</sequence>
<protein>
    <recommendedName>
        <fullName evidence="3">F-box domain-containing protein</fullName>
    </recommendedName>
</protein>
<comment type="caution">
    <text evidence="1">The sequence shown here is derived from an EMBL/GenBank/DDBJ whole genome shotgun (WGS) entry which is preliminary data.</text>
</comment>
<keyword evidence="2" id="KW-1185">Reference proteome</keyword>
<dbReference type="SUPFAM" id="SSF81383">
    <property type="entry name" value="F-box domain"/>
    <property type="match status" value="1"/>
</dbReference>
<dbReference type="InterPro" id="IPR036047">
    <property type="entry name" value="F-box-like_dom_sf"/>
</dbReference>
<dbReference type="SUPFAM" id="SSF52047">
    <property type="entry name" value="RNI-like"/>
    <property type="match status" value="1"/>
</dbReference>
<gene>
    <name evidence="1" type="ORF">KI688_006716</name>
</gene>
<dbReference type="EMBL" id="JAHRHY010000021">
    <property type="protein sequence ID" value="KAG9061997.1"/>
    <property type="molecule type" value="Genomic_DNA"/>
</dbReference>
<name>A0A9P7XJE6_9FUNG</name>
<dbReference type="OrthoDB" id="2418021at2759"/>
<dbReference type="AlphaFoldDB" id="A0A9P7XJE6"/>
<dbReference type="Gene3D" id="3.80.10.10">
    <property type="entry name" value="Ribonuclease Inhibitor"/>
    <property type="match status" value="1"/>
</dbReference>
<proteinExistence type="predicted"/>
<dbReference type="Proteomes" id="UP000707451">
    <property type="component" value="Unassembled WGS sequence"/>
</dbReference>
<evidence type="ECO:0000313" key="2">
    <source>
        <dbReference type="Proteomes" id="UP000707451"/>
    </source>
</evidence>
<dbReference type="InterPro" id="IPR032675">
    <property type="entry name" value="LRR_dom_sf"/>
</dbReference>
<accession>A0A9P7XJE6</accession>
<evidence type="ECO:0008006" key="3">
    <source>
        <dbReference type="Google" id="ProtNLM"/>
    </source>
</evidence>